<dbReference type="InterPro" id="IPR001597">
    <property type="entry name" value="ArAA_b-elim_lyase/Thr_aldolase"/>
</dbReference>
<reference evidence="5" key="1">
    <citation type="submission" date="2020-06" db="EMBL/GenBank/DDBJ databases">
        <title>WGS assembly of Ceratodon purpureus strain R40.</title>
        <authorList>
            <person name="Carey S.B."/>
            <person name="Jenkins J."/>
            <person name="Shu S."/>
            <person name="Lovell J.T."/>
            <person name="Sreedasyam A."/>
            <person name="Maumus F."/>
            <person name="Tiley G.P."/>
            <person name="Fernandez-Pozo N."/>
            <person name="Barry K."/>
            <person name="Chen C."/>
            <person name="Wang M."/>
            <person name="Lipzen A."/>
            <person name="Daum C."/>
            <person name="Saski C.A."/>
            <person name="Payton A.C."/>
            <person name="Mcbreen J.C."/>
            <person name="Conrad R.E."/>
            <person name="Kollar L.M."/>
            <person name="Olsson S."/>
            <person name="Huttunen S."/>
            <person name="Landis J.B."/>
            <person name="Wickett N.J."/>
            <person name="Johnson M.G."/>
            <person name="Rensing S.A."/>
            <person name="Grimwood J."/>
            <person name="Schmutz J."/>
            <person name="Mcdaniel S.F."/>
        </authorList>
    </citation>
    <scope>NUCLEOTIDE SEQUENCE</scope>
    <source>
        <strain evidence="5">R40</strain>
    </source>
</reference>
<dbReference type="SUPFAM" id="SSF53383">
    <property type="entry name" value="PLP-dependent transferases"/>
    <property type="match status" value="1"/>
</dbReference>
<keyword evidence="6" id="KW-1185">Reference proteome</keyword>
<dbReference type="Pfam" id="PF01212">
    <property type="entry name" value="Beta_elim_lyase"/>
    <property type="match status" value="1"/>
</dbReference>
<organism evidence="5 6">
    <name type="scientific">Ceratodon purpureus</name>
    <name type="common">Fire moss</name>
    <name type="synonym">Dicranum purpureum</name>
    <dbReference type="NCBI Taxonomy" id="3225"/>
    <lineage>
        <taxon>Eukaryota</taxon>
        <taxon>Viridiplantae</taxon>
        <taxon>Streptophyta</taxon>
        <taxon>Embryophyta</taxon>
        <taxon>Bryophyta</taxon>
        <taxon>Bryophytina</taxon>
        <taxon>Bryopsida</taxon>
        <taxon>Dicranidae</taxon>
        <taxon>Pseudoditrichales</taxon>
        <taxon>Ditrichaceae</taxon>
        <taxon>Ceratodon</taxon>
    </lineage>
</organism>
<dbReference type="GO" id="GO:0006567">
    <property type="term" value="P:L-threonine catabolic process"/>
    <property type="evidence" value="ECO:0007669"/>
    <property type="project" value="TreeGrafter"/>
</dbReference>
<evidence type="ECO:0000313" key="5">
    <source>
        <dbReference type="EMBL" id="KAG0572383.1"/>
    </source>
</evidence>
<feature type="domain" description="Aromatic amino acid beta-eliminating lyase/threonine aldolase" evidence="4">
    <location>
        <begin position="3"/>
        <end position="65"/>
    </location>
</feature>
<dbReference type="GO" id="GO:0006545">
    <property type="term" value="P:glycine biosynthetic process"/>
    <property type="evidence" value="ECO:0007669"/>
    <property type="project" value="TreeGrafter"/>
</dbReference>
<comment type="cofactor">
    <cofactor evidence="1">
        <name>pyridoxal 5'-phosphate</name>
        <dbReference type="ChEBI" id="CHEBI:597326"/>
    </cofactor>
</comment>
<evidence type="ECO:0000313" key="6">
    <source>
        <dbReference type="Proteomes" id="UP000822688"/>
    </source>
</evidence>
<comment type="caution">
    <text evidence="5">The sequence shown here is derived from an EMBL/GenBank/DDBJ whole genome shotgun (WGS) entry which is preliminary data.</text>
</comment>
<proteinExistence type="inferred from homology"/>
<evidence type="ECO:0000259" key="4">
    <source>
        <dbReference type="Pfam" id="PF01212"/>
    </source>
</evidence>
<gene>
    <name evidence="5" type="ORF">KC19_VG090700</name>
</gene>
<dbReference type="Proteomes" id="UP000822688">
    <property type="component" value="Chromosome V"/>
</dbReference>
<accession>A0A8T0HP04</accession>
<protein>
    <recommendedName>
        <fullName evidence="4">Aromatic amino acid beta-eliminating lyase/threonine aldolase domain-containing protein</fullName>
    </recommendedName>
</protein>
<dbReference type="PANTHER" id="PTHR48097:SF9">
    <property type="entry name" value="L-THREONINE ALDOLASE"/>
    <property type="match status" value="1"/>
</dbReference>
<evidence type="ECO:0000256" key="3">
    <source>
        <dbReference type="ARBA" id="ARBA00022898"/>
    </source>
</evidence>
<sequence length="75" mass="8030">MQALGVAPERLVRAADSFTVRLLKGLATPVGTVLVGTNEFITKARRLRKALGAGIRQVGILAAEVWLLCVTWSVV</sequence>
<dbReference type="InterPro" id="IPR015421">
    <property type="entry name" value="PyrdxlP-dep_Trfase_major"/>
</dbReference>
<evidence type="ECO:0000256" key="2">
    <source>
        <dbReference type="ARBA" id="ARBA00006966"/>
    </source>
</evidence>
<dbReference type="Gene3D" id="3.40.640.10">
    <property type="entry name" value="Type I PLP-dependent aspartate aminotransferase-like (Major domain)"/>
    <property type="match status" value="1"/>
</dbReference>
<keyword evidence="3" id="KW-0663">Pyridoxal phosphate</keyword>
<name>A0A8T0HP04_CERPU</name>
<dbReference type="GO" id="GO:0005829">
    <property type="term" value="C:cytosol"/>
    <property type="evidence" value="ECO:0007669"/>
    <property type="project" value="TreeGrafter"/>
</dbReference>
<dbReference type="PANTHER" id="PTHR48097">
    <property type="entry name" value="L-THREONINE ALDOLASE-RELATED"/>
    <property type="match status" value="1"/>
</dbReference>
<dbReference type="AlphaFoldDB" id="A0A8T0HP04"/>
<dbReference type="GO" id="GO:0008732">
    <property type="term" value="F:L-allo-threonine aldolase activity"/>
    <property type="evidence" value="ECO:0007669"/>
    <property type="project" value="TreeGrafter"/>
</dbReference>
<dbReference type="InterPro" id="IPR015424">
    <property type="entry name" value="PyrdxlP-dep_Trfase"/>
</dbReference>
<evidence type="ECO:0000256" key="1">
    <source>
        <dbReference type="ARBA" id="ARBA00001933"/>
    </source>
</evidence>
<dbReference type="EMBL" id="CM026426">
    <property type="protein sequence ID" value="KAG0572383.1"/>
    <property type="molecule type" value="Genomic_DNA"/>
</dbReference>
<comment type="similarity">
    <text evidence="2">Belongs to the threonine aldolase family.</text>
</comment>